<keyword evidence="4" id="KW-1185">Reference proteome</keyword>
<evidence type="ECO:0000259" key="2">
    <source>
        <dbReference type="Pfam" id="PF10650"/>
    </source>
</evidence>
<organism evidence="3 4">
    <name type="scientific">Dendrothele bispora (strain CBS 962.96)</name>
    <dbReference type="NCBI Taxonomy" id="1314807"/>
    <lineage>
        <taxon>Eukaryota</taxon>
        <taxon>Fungi</taxon>
        <taxon>Dikarya</taxon>
        <taxon>Basidiomycota</taxon>
        <taxon>Agaricomycotina</taxon>
        <taxon>Agaricomycetes</taxon>
        <taxon>Agaricomycetidae</taxon>
        <taxon>Agaricales</taxon>
        <taxon>Agaricales incertae sedis</taxon>
        <taxon>Dendrothele</taxon>
    </lineage>
</organism>
<dbReference type="AlphaFoldDB" id="A0A4S8MFI4"/>
<evidence type="ECO:0000256" key="1">
    <source>
        <dbReference type="SAM" id="MobiDB-lite"/>
    </source>
</evidence>
<accession>A0A4S8MFI4</accession>
<gene>
    <name evidence="3" type="ORF">K435DRAFT_431465</name>
</gene>
<reference evidence="3 4" key="1">
    <citation type="journal article" date="2019" name="Nat. Ecol. Evol.">
        <title>Megaphylogeny resolves global patterns of mushroom evolution.</title>
        <authorList>
            <person name="Varga T."/>
            <person name="Krizsan K."/>
            <person name="Foldi C."/>
            <person name="Dima B."/>
            <person name="Sanchez-Garcia M."/>
            <person name="Sanchez-Ramirez S."/>
            <person name="Szollosi G.J."/>
            <person name="Szarkandi J.G."/>
            <person name="Papp V."/>
            <person name="Albert L."/>
            <person name="Andreopoulos W."/>
            <person name="Angelini C."/>
            <person name="Antonin V."/>
            <person name="Barry K.W."/>
            <person name="Bougher N.L."/>
            <person name="Buchanan P."/>
            <person name="Buyck B."/>
            <person name="Bense V."/>
            <person name="Catcheside P."/>
            <person name="Chovatia M."/>
            <person name="Cooper J."/>
            <person name="Damon W."/>
            <person name="Desjardin D."/>
            <person name="Finy P."/>
            <person name="Geml J."/>
            <person name="Haridas S."/>
            <person name="Hughes K."/>
            <person name="Justo A."/>
            <person name="Karasinski D."/>
            <person name="Kautmanova I."/>
            <person name="Kiss B."/>
            <person name="Kocsube S."/>
            <person name="Kotiranta H."/>
            <person name="LaButti K.M."/>
            <person name="Lechner B.E."/>
            <person name="Liimatainen K."/>
            <person name="Lipzen A."/>
            <person name="Lukacs Z."/>
            <person name="Mihaltcheva S."/>
            <person name="Morgado L.N."/>
            <person name="Niskanen T."/>
            <person name="Noordeloos M.E."/>
            <person name="Ohm R.A."/>
            <person name="Ortiz-Santana B."/>
            <person name="Ovrebo C."/>
            <person name="Racz N."/>
            <person name="Riley R."/>
            <person name="Savchenko A."/>
            <person name="Shiryaev A."/>
            <person name="Soop K."/>
            <person name="Spirin V."/>
            <person name="Szebenyi C."/>
            <person name="Tomsovsky M."/>
            <person name="Tulloss R.E."/>
            <person name="Uehling J."/>
            <person name="Grigoriev I.V."/>
            <person name="Vagvolgyi C."/>
            <person name="Papp T."/>
            <person name="Martin F.M."/>
            <person name="Miettinen O."/>
            <person name="Hibbett D.S."/>
            <person name="Nagy L.G."/>
        </authorList>
    </citation>
    <scope>NUCLEOTIDE SEQUENCE [LARGE SCALE GENOMIC DNA]</scope>
    <source>
        <strain evidence="3 4">CBS 962.96</strain>
    </source>
</reference>
<dbReference type="InterPro" id="IPR019607">
    <property type="entry name" value="Putative_zinc-finger_domain"/>
</dbReference>
<dbReference type="Proteomes" id="UP000297245">
    <property type="component" value="Unassembled WGS sequence"/>
</dbReference>
<feature type="compositionally biased region" description="Polar residues" evidence="1">
    <location>
        <begin position="37"/>
        <end position="46"/>
    </location>
</feature>
<feature type="region of interest" description="Disordered" evidence="1">
    <location>
        <begin position="1"/>
        <end position="46"/>
    </location>
</feature>
<evidence type="ECO:0000313" key="4">
    <source>
        <dbReference type="Proteomes" id="UP000297245"/>
    </source>
</evidence>
<sequence>MTPITQDESNSKTDGDQVAIPHNQVQDPPKEAVDVDSVSSPSTQAEMTILQLPQRLAENQEKYDSSSVYSSLFDEYPLLRSRPRPILFDSVSVPLSVQYPHFAHVKDTSSNTVISLSSFSPTSIPSIHTTLSSTSTIDLKPLKLGRLSQSLDASKRICQYEIPGGGVCRDDKCEDLHLNGESRKSAVGVDFRSEPDDQETATFVAAALPDSWTSVYGTTLASRIATALEETRLKNPTMTIEERVARVIAILRPSSSHSTT</sequence>
<proteinExistence type="predicted"/>
<protein>
    <recommendedName>
        <fullName evidence="2">Putative zinc-finger domain-containing protein</fullName>
    </recommendedName>
</protein>
<dbReference type="EMBL" id="ML179098">
    <property type="protein sequence ID" value="THV00854.1"/>
    <property type="molecule type" value="Genomic_DNA"/>
</dbReference>
<evidence type="ECO:0000313" key="3">
    <source>
        <dbReference type="EMBL" id="THV00854.1"/>
    </source>
</evidence>
<name>A0A4S8MFI4_DENBC</name>
<dbReference type="OrthoDB" id="2747179at2759"/>
<feature type="domain" description="Putative zinc-finger" evidence="2">
    <location>
        <begin position="157"/>
        <end position="178"/>
    </location>
</feature>
<dbReference type="Pfam" id="PF10650">
    <property type="entry name" value="zf-C3H1"/>
    <property type="match status" value="1"/>
</dbReference>